<dbReference type="PROSITE" id="PS50995">
    <property type="entry name" value="HTH_MARR_2"/>
    <property type="match status" value="1"/>
</dbReference>
<dbReference type="InterPro" id="IPR000835">
    <property type="entry name" value="HTH_MarR-typ"/>
</dbReference>
<dbReference type="SMART" id="SM00347">
    <property type="entry name" value="HTH_MARR"/>
    <property type="match status" value="1"/>
</dbReference>
<evidence type="ECO:0000256" key="1">
    <source>
        <dbReference type="SAM" id="MobiDB-lite"/>
    </source>
</evidence>
<organism evidence="3 4">
    <name type="scientific">Rhodococcus zopfii</name>
    <dbReference type="NCBI Taxonomy" id="43772"/>
    <lineage>
        <taxon>Bacteria</taxon>
        <taxon>Bacillati</taxon>
        <taxon>Actinomycetota</taxon>
        <taxon>Actinomycetes</taxon>
        <taxon>Mycobacteriales</taxon>
        <taxon>Nocardiaceae</taxon>
        <taxon>Rhodococcus</taxon>
    </lineage>
</organism>
<evidence type="ECO:0000259" key="2">
    <source>
        <dbReference type="PROSITE" id="PS50995"/>
    </source>
</evidence>
<dbReference type="Gene3D" id="1.10.10.10">
    <property type="entry name" value="Winged helix-like DNA-binding domain superfamily/Winged helix DNA-binding domain"/>
    <property type="match status" value="1"/>
</dbReference>
<dbReference type="PANTHER" id="PTHR33164">
    <property type="entry name" value="TRANSCRIPTIONAL REGULATOR, MARR FAMILY"/>
    <property type="match status" value="1"/>
</dbReference>
<dbReference type="InterPro" id="IPR039422">
    <property type="entry name" value="MarR/SlyA-like"/>
</dbReference>
<name>A0ABU3WU92_9NOCA</name>
<protein>
    <submittedName>
        <fullName evidence="3">Winged helix-turn-helix transcriptional regulator</fullName>
    </submittedName>
</protein>
<sequence length="168" mass="18027">MSNDPAPGGGNLTADGNNAADGGTADEDVRRLARTARSLVWALRRFGEKEAGLSHLPQSEIDVLRTLAERPGSTVSEVARHLGLQSSNVSTTVRRLVDRGLVERRVDPGDGRSHLLHQTPLAVRNNSRIDDMWLDGVRRLLDGMSEADSATLLDAAPLLARLGSMSAD</sequence>
<dbReference type="EMBL" id="WBMO01000005">
    <property type="protein sequence ID" value="MDV2477564.1"/>
    <property type="molecule type" value="Genomic_DNA"/>
</dbReference>
<dbReference type="InterPro" id="IPR011991">
    <property type="entry name" value="ArsR-like_HTH"/>
</dbReference>
<proteinExistence type="predicted"/>
<dbReference type="PANTHER" id="PTHR33164:SF104">
    <property type="entry name" value="TRANSCRIPTIONAL REGULATORY PROTEIN"/>
    <property type="match status" value="1"/>
</dbReference>
<dbReference type="CDD" id="cd00090">
    <property type="entry name" value="HTH_ARSR"/>
    <property type="match status" value="1"/>
</dbReference>
<dbReference type="Proteomes" id="UP001275440">
    <property type="component" value="Unassembled WGS sequence"/>
</dbReference>
<dbReference type="InterPro" id="IPR036390">
    <property type="entry name" value="WH_DNA-bd_sf"/>
</dbReference>
<gene>
    <name evidence="3" type="ORF">F8M49_23210</name>
</gene>
<feature type="domain" description="HTH marR-type" evidence="2">
    <location>
        <begin position="25"/>
        <end position="161"/>
    </location>
</feature>
<evidence type="ECO:0000313" key="3">
    <source>
        <dbReference type="EMBL" id="MDV2477564.1"/>
    </source>
</evidence>
<comment type="caution">
    <text evidence="3">The sequence shown here is derived from an EMBL/GenBank/DDBJ whole genome shotgun (WGS) entry which is preliminary data.</text>
</comment>
<accession>A0ABU3WU92</accession>
<reference evidence="3 4" key="1">
    <citation type="submission" date="2019-10" db="EMBL/GenBank/DDBJ databases">
        <title>Draft Genome Assembly of Rhodococcus zopfii DSM44189.</title>
        <authorList>
            <person name="Sutton J.M."/>
            <person name="Akob D.M."/>
            <person name="Bushman T.J."/>
        </authorList>
    </citation>
    <scope>NUCLEOTIDE SEQUENCE [LARGE SCALE GENOMIC DNA]</scope>
    <source>
        <strain evidence="3 4">DSM 44189</strain>
    </source>
</reference>
<feature type="region of interest" description="Disordered" evidence="1">
    <location>
        <begin position="1"/>
        <end position="27"/>
    </location>
</feature>
<evidence type="ECO:0000313" key="4">
    <source>
        <dbReference type="Proteomes" id="UP001275440"/>
    </source>
</evidence>
<keyword evidence="4" id="KW-1185">Reference proteome</keyword>
<dbReference type="Pfam" id="PF12802">
    <property type="entry name" value="MarR_2"/>
    <property type="match status" value="1"/>
</dbReference>
<dbReference type="InterPro" id="IPR036388">
    <property type="entry name" value="WH-like_DNA-bd_sf"/>
</dbReference>
<dbReference type="SUPFAM" id="SSF46785">
    <property type="entry name" value="Winged helix' DNA-binding domain"/>
    <property type="match status" value="1"/>
</dbReference>
<feature type="compositionally biased region" description="Low complexity" evidence="1">
    <location>
        <begin position="12"/>
        <end position="23"/>
    </location>
</feature>